<name>A0AAV7TU08_PLEWA</name>
<accession>A0AAV7TU08</accession>
<evidence type="ECO:0000313" key="1">
    <source>
        <dbReference type="EMBL" id="KAJ1180132.1"/>
    </source>
</evidence>
<reference evidence="1" key="1">
    <citation type="journal article" date="2022" name="bioRxiv">
        <title>Sequencing and chromosome-scale assembly of the giantPleurodeles waltlgenome.</title>
        <authorList>
            <person name="Brown T."/>
            <person name="Elewa A."/>
            <person name="Iarovenko S."/>
            <person name="Subramanian E."/>
            <person name="Araus A.J."/>
            <person name="Petzold A."/>
            <person name="Susuki M."/>
            <person name="Suzuki K.-i.T."/>
            <person name="Hayashi T."/>
            <person name="Toyoda A."/>
            <person name="Oliveira C."/>
            <person name="Osipova E."/>
            <person name="Leigh N.D."/>
            <person name="Simon A."/>
            <person name="Yun M.H."/>
        </authorList>
    </citation>
    <scope>NUCLEOTIDE SEQUENCE</scope>
    <source>
        <strain evidence="1">20211129_DDA</strain>
        <tissue evidence="1">Liver</tissue>
    </source>
</reference>
<dbReference type="Proteomes" id="UP001066276">
    <property type="component" value="Chromosome 3_2"/>
</dbReference>
<proteinExistence type="predicted"/>
<dbReference type="EMBL" id="JANPWB010000006">
    <property type="protein sequence ID" value="KAJ1180132.1"/>
    <property type="molecule type" value="Genomic_DNA"/>
</dbReference>
<sequence length="131" mass="14065">MCFAAPAGALAVPGRRHECGRVQGWGPSRKIPARAPPAEGSRLEWPLGNFRVYLHFYRMKDQSCPAQEGLSSESLMLPHEETVPSGGVSPGSIAGAAESVTRQFIDDPSPTITVRRRGGIALPCVPDCRLL</sequence>
<dbReference type="AlphaFoldDB" id="A0AAV7TU08"/>
<keyword evidence="2" id="KW-1185">Reference proteome</keyword>
<gene>
    <name evidence="1" type="ORF">NDU88_005356</name>
</gene>
<protein>
    <submittedName>
        <fullName evidence="1">Uncharacterized protein</fullName>
    </submittedName>
</protein>
<evidence type="ECO:0000313" key="2">
    <source>
        <dbReference type="Proteomes" id="UP001066276"/>
    </source>
</evidence>
<organism evidence="1 2">
    <name type="scientific">Pleurodeles waltl</name>
    <name type="common">Iberian ribbed newt</name>
    <dbReference type="NCBI Taxonomy" id="8319"/>
    <lineage>
        <taxon>Eukaryota</taxon>
        <taxon>Metazoa</taxon>
        <taxon>Chordata</taxon>
        <taxon>Craniata</taxon>
        <taxon>Vertebrata</taxon>
        <taxon>Euteleostomi</taxon>
        <taxon>Amphibia</taxon>
        <taxon>Batrachia</taxon>
        <taxon>Caudata</taxon>
        <taxon>Salamandroidea</taxon>
        <taxon>Salamandridae</taxon>
        <taxon>Pleurodelinae</taxon>
        <taxon>Pleurodeles</taxon>
    </lineage>
</organism>
<comment type="caution">
    <text evidence="1">The sequence shown here is derived from an EMBL/GenBank/DDBJ whole genome shotgun (WGS) entry which is preliminary data.</text>
</comment>